<dbReference type="SUPFAM" id="SSF53474">
    <property type="entry name" value="alpha/beta-Hydrolases"/>
    <property type="match status" value="1"/>
</dbReference>
<dbReference type="InterPro" id="IPR000073">
    <property type="entry name" value="AB_hydrolase_1"/>
</dbReference>
<proteinExistence type="predicted"/>
<evidence type="ECO:0000313" key="4">
    <source>
        <dbReference type="Proteomes" id="UP000004931"/>
    </source>
</evidence>
<dbReference type="PANTHER" id="PTHR43329">
    <property type="entry name" value="EPOXIDE HYDROLASE"/>
    <property type="match status" value="1"/>
</dbReference>
<feature type="domain" description="AB hydrolase-1" evidence="2">
    <location>
        <begin position="31"/>
        <end position="312"/>
    </location>
</feature>
<sequence>MNESPIDGLTFRYIETNGIRMRIGEMGTEGPLVLLVHGWPETWYSWRHQISALANAGYRVVVPEMRGYGKTDAPQAIEEYDIVHLAGDLVGILDELGEEHAALVSHDWGAIVSATTVLLHPDRFSSLVLMSVPYAGRGKQSRMDAWNKQFGDNFFYILYHNLPGGVAEAEYDSDPAGLLSRLYLSPDSPRAKPEVTDPLMSAGGWIPRLGAAIELPAWLSQAELDYYVAQFTECGFRGGVNYYRNFQRNWEITSQLAEAKIEIPTLFLAGAKDNVILGADAESLRKLMAPAISDLREVVIVPEMGHWIQQEDAATTNKVVLDFLDSLSSQPSVSIK</sequence>
<accession>A0Y7Z1</accession>
<keyword evidence="1" id="KW-0378">Hydrolase</keyword>
<evidence type="ECO:0000259" key="2">
    <source>
        <dbReference type="Pfam" id="PF00561"/>
    </source>
</evidence>
<dbReference type="PRINTS" id="PR00412">
    <property type="entry name" value="EPOXHYDRLASE"/>
</dbReference>
<reference evidence="3 4" key="1">
    <citation type="journal article" date="2010" name="J. Bacteriol.">
        <title>Genome sequence of the oligotrophic marine Gammaproteobacterium HTCC2143, isolated from the Oregon Coast.</title>
        <authorList>
            <person name="Oh H.M."/>
            <person name="Kang I."/>
            <person name="Ferriera S."/>
            <person name="Giovannoni S.J."/>
            <person name="Cho J.C."/>
        </authorList>
    </citation>
    <scope>NUCLEOTIDE SEQUENCE [LARGE SCALE GENOMIC DNA]</scope>
    <source>
        <strain evidence="3 4">HTCC2143</strain>
    </source>
</reference>
<dbReference type="GO" id="GO:0016787">
    <property type="term" value="F:hydrolase activity"/>
    <property type="evidence" value="ECO:0007669"/>
    <property type="project" value="UniProtKB-KW"/>
</dbReference>
<dbReference type="PRINTS" id="PR00111">
    <property type="entry name" value="ABHYDROLASE"/>
</dbReference>
<keyword evidence="4" id="KW-1185">Reference proteome</keyword>
<dbReference type="ESTHER" id="9gamm-a0y7z1">
    <property type="family name" value="Epoxide_hydrolase"/>
</dbReference>
<evidence type="ECO:0000256" key="1">
    <source>
        <dbReference type="ARBA" id="ARBA00022801"/>
    </source>
</evidence>
<protein>
    <submittedName>
        <fullName evidence="3">EphA</fullName>
    </submittedName>
</protein>
<dbReference type="Pfam" id="PF00561">
    <property type="entry name" value="Abhydrolase_1"/>
    <property type="match status" value="1"/>
</dbReference>
<dbReference type="Proteomes" id="UP000004931">
    <property type="component" value="Unassembled WGS sequence"/>
</dbReference>
<dbReference type="Gene3D" id="3.40.50.1820">
    <property type="entry name" value="alpha/beta hydrolase"/>
    <property type="match status" value="1"/>
</dbReference>
<comment type="caution">
    <text evidence="3">The sequence shown here is derived from an EMBL/GenBank/DDBJ whole genome shotgun (WGS) entry which is preliminary data.</text>
</comment>
<dbReference type="AlphaFoldDB" id="A0Y7Z1"/>
<organism evidence="3 4">
    <name type="scientific">marine gamma proteobacterium HTCC2143</name>
    <dbReference type="NCBI Taxonomy" id="247633"/>
    <lineage>
        <taxon>Bacteria</taxon>
        <taxon>Pseudomonadati</taxon>
        <taxon>Pseudomonadota</taxon>
        <taxon>Gammaproteobacteria</taxon>
        <taxon>Cellvibrionales</taxon>
        <taxon>Spongiibacteraceae</taxon>
        <taxon>BD1-7 clade</taxon>
    </lineage>
</organism>
<dbReference type="STRING" id="247633.GP2143_13356"/>
<dbReference type="eggNOG" id="COG0596">
    <property type="taxonomic scope" value="Bacteria"/>
</dbReference>
<gene>
    <name evidence="3" type="ORF">GP2143_13356</name>
</gene>
<dbReference type="InterPro" id="IPR029058">
    <property type="entry name" value="AB_hydrolase_fold"/>
</dbReference>
<evidence type="ECO:0000313" key="3">
    <source>
        <dbReference type="EMBL" id="EAW32245.1"/>
    </source>
</evidence>
<name>A0Y7Z1_9GAMM</name>
<dbReference type="EMBL" id="AAVT01000001">
    <property type="protein sequence ID" value="EAW32245.1"/>
    <property type="molecule type" value="Genomic_DNA"/>
</dbReference>
<dbReference type="InterPro" id="IPR000639">
    <property type="entry name" value="Epox_hydrolase-like"/>
</dbReference>